<reference evidence="2" key="1">
    <citation type="submission" date="2021-03" db="EMBL/GenBank/DDBJ databases">
        <title>A new species, PO-11, isolated from a karst cave deposit.</title>
        <authorList>
            <person name="Zhaoxiaoyong W."/>
        </authorList>
    </citation>
    <scope>NUCLEOTIDE SEQUENCE</scope>
    <source>
        <strain evidence="2">PO-11</strain>
    </source>
</reference>
<name>A0A939HM05_9MICC</name>
<dbReference type="RefSeq" id="WP_207617731.1">
    <property type="nucleotide sequence ID" value="NZ_JAFNLL010000059.1"/>
</dbReference>
<keyword evidence="3" id="KW-1185">Reference proteome</keyword>
<evidence type="ECO:0000256" key="1">
    <source>
        <dbReference type="SAM" id="Phobius"/>
    </source>
</evidence>
<comment type="caution">
    <text evidence="2">The sequence shown here is derived from an EMBL/GenBank/DDBJ whole genome shotgun (WGS) entry which is preliminary data.</text>
</comment>
<dbReference type="AlphaFoldDB" id="A0A939HM05"/>
<accession>A0A939HM05</accession>
<keyword evidence="1" id="KW-1133">Transmembrane helix</keyword>
<organism evidence="2 3">
    <name type="scientific">Arthrobacter cavernae</name>
    <dbReference type="NCBI Taxonomy" id="2817681"/>
    <lineage>
        <taxon>Bacteria</taxon>
        <taxon>Bacillati</taxon>
        <taxon>Actinomycetota</taxon>
        <taxon>Actinomycetes</taxon>
        <taxon>Micrococcales</taxon>
        <taxon>Micrococcaceae</taxon>
        <taxon>Arthrobacter</taxon>
    </lineage>
</organism>
<feature type="transmembrane region" description="Helical" evidence="1">
    <location>
        <begin position="12"/>
        <end position="40"/>
    </location>
</feature>
<protein>
    <submittedName>
        <fullName evidence="2">Uncharacterized protein</fullName>
    </submittedName>
</protein>
<keyword evidence="1" id="KW-0812">Transmembrane</keyword>
<feature type="transmembrane region" description="Helical" evidence="1">
    <location>
        <begin position="80"/>
        <end position="100"/>
    </location>
</feature>
<evidence type="ECO:0000313" key="2">
    <source>
        <dbReference type="EMBL" id="MBO1269810.1"/>
    </source>
</evidence>
<keyword evidence="1" id="KW-0472">Membrane</keyword>
<feature type="transmembrane region" description="Helical" evidence="1">
    <location>
        <begin position="106"/>
        <end position="123"/>
    </location>
</feature>
<feature type="transmembrane region" description="Helical" evidence="1">
    <location>
        <begin position="46"/>
        <end position="73"/>
    </location>
</feature>
<gene>
    <name evidence="2" type="ORF">J1902_17890</name>
</gene>
<dbReference type="Proteomes" id="UP000664164">
    <property type="component" value="Unassembled WGS sequence"/>
</dbReference>
<sequence length="138" mass="14795">MSTNMAPEESKYRVVLSTLSLLLGAVVAHVVFAIALWATTGMAGQWFLIFLAYSALPVWIVGITAGMALGVALRRIRNQWIHVAAFFLAGALMCAQFGAYHSVLSLSFPISLALAAAIGRLAVWKLVRINDPLSPLAP</sequence>
<evidence type="ECO:0000313" key="3">
    <source>
        <dbReference type="Proteomes" id="UP000664164"/>
    </source>
</evidence>
<dbReference type="EMBL" id="JAFNLL010000059">
    <property type="protein sequence ID" value="MBO1269810.1"/>
    <property type="molecule type" value="Genomic_DNA"/>
</dbReference>
<proteinExistence type="predicted"/>